<organism evidence="1 2">
    <name type="scientific">Candidatus Methylobacter favarea</name>
    <dbReference type="NCBI Taxonomy" id="2707345"/>
    <lineage>
        <taxon>Bacteria</taxon>
        <taxon>Pseudomonadati</taxon>
        <taxon>Pseudomonadota</taxon>
        <taxon>Gammaproteobacteria</taxon>
        <taxon>Methylococcales</taxon>
        <taxon>Methylococcaceae</taxon>
        <taxon>Methylobacter</taxon>
    </lineage>
</organism>
<dbReference type="RefSeq" id="WP_174624631.1">
    <property type="nucleotide sequence ID" value="NZ_CADCXN010000023.1"/>
</dbReference>
<keyword evidence="2" id="KW-1185">Reference proteome</keyword>
<protein>
    <recommendedName>
        <fullName evidence="3">DUF2380 domain-containing protein</fullName>
    </recommendedName>
</protein>
<dbReference type="EMBL" id="CADCXN010000023">
    <property type="protein sequence ID" value="CAA9889640.1"/>
    <property type="molecule type" value="Genomic_DNA"/>
</dbReference>
<evidence type="ECO:0000313" key="1">
    <source>
        <dbReference type="EMBL" id="CAA9889640.1"/>
    </source>
</evidence>
<dbReference type="AlphaFoldDB" id="A0A8S0WMC1"/>
<dbReference type="Gene3D" id="3.40.50.10610">
    <property type="entry name" value="ABC-type transport auxiliary lipoprotein component"/>
    <property type="match status" value="1"/>
</dbReference>
<comment type="caution">
    <text evidence="1">The sequence shown here is derived from an EMBL/GenBank/DDBJ whole genome shotgun (WGS) entry which is preliminary data.</text>
</comment>
<gene>
    <name evidence="1" type="ORF">METHB2_1190003</name>
</gene>
<reference evidence="1 2" key="1">
    <citation type="submission" date="2020-02" db="EMBL/GenBank/DDBJ databases">
        <authorList>
            <person name="Hogendoorn C."/>
        </authorList>
    </citation>
    <scope>NUCLEOTIDE SEQUENCE [LARGE SCALE GENOMIC DNA]</scope>
    <source>
        <strain evidence="1">METHB21</strain>
    </source>
</reference>
<accession>A0A8S0WMC1</accession>
<name>A0A8S0WMC1_9GAMM</name>
<dbReference type="InterPro" id="IPR021698">
    <property type="entry name" value="DUF3280"/>
</dbReference>
<dbReference type="Pfam" id="PF11684">
    <property type="entry name" value="DUF3280"/>
    <property type="match status" value="1"/>
</dbReference>
<proteinExistence type="predicted"/>
<dbReference type="Proteomes" id="UP000494216">
    <property type="component" value="Unassembled WGS sequence"/>
</dbReference>
<sequence length="173" mass="18964">MKLLQLNKKGLNQVWMIAVIGLIMSNSVNAATRIAILNFELNDITSLPNTPAESSRTGSIKPLLEQALNNAGNYEIIHINADAQKAANSGFGYLFRFTDAAAKLGRQFGADWVIVGQHSKPSFLYSYLMAHLINVKTQHLAGSYAIELKGSHEKVMHRGVKALADKITETVNQ</sequence>
<evidence type="ECO:0008006" key="3">
    <source>
        <dbReference type="Google" id="ProtNLM"/>
    </source>
</evidence>
<evidence type="ECO:0000313" key="2">
    <source>
        <dbReference type="Proteomes" id="UP000494216"/>
    </source>
</evidence>